<feature type="region of interest" description="Disordered" evidence="1">
    <location>
        <begin position="15"/>
        <end position="50"/>
    </location>
</feature>
<feature type="compositionally biased region" description="Basic and acidic residues" evidence="1">
    <location>
        <begin position="18"/>
        <end position="44"/>
    </location>
</feature>
<name>A0A9N9PXR8_9HELO</name>
<evidence type="ECO:0000256" key="1">
    <source>
        <dbReference type="SAM" id="MobiDB-lite"/>
    </source>
</evidence>
<feature type="region of interest" description="Disordered" evidence="1">
    <location>
        <begin position="107"/>
        <end position="137"/>
    </location>
</feature>
<gene>
    <name evidence="2" type="ORF">HYFRA_00013001</name>
</gene>
<reference evidence="2" key="1">
    <citation type="submission" date="2021-07" db="EMBL/GenBank/DDBJ databases">
        <authorList>
            <person name="Durling M."/>
        </authorList>
    </citation>
    <scope>NUCLEOTIDE SEQUENCE</scope>
</reference>
<evidence type="ECO:0000313" key="3">
    <source>
        <dbReference type="Proteomes" id="UP000696280"/>
    </source>
</evidence>
<dbReference type="Proteomes" id="UP000696280">
    <property type="component" value="Unassembled WGS sequence"/>
</dbReference>
<accession>A0A9N9PXR8</accession>
<feature type="compositionally biased region" description="Polar residues" evidence="1">
    <location>
        <begin position="110"/>
        <end position="119"/>
    </location>
</feature>
<evidence type="ECO:0000313" key="2">
    <source>
        <dbReference type="EMBL" id="CAG8959138.1"/>
    </source>
</evidence>
<protein>
    <submittedName>
        <fullName evidence="2">Uncharacterized protein</fullName>
    </submittedName>
</protein>
<proteinExistence type="predicted"/>
<comment type="caution">
    <text evidence="2">The sequence shown here is derived from an EMBL/GenBank/DDBJ whole genome shotgun (WGS) entry which is preliminary data.</text>
</comment>
<sequence>MGDILSYSPTALIVAEQGKSKPEQARAGKSRQEQARAGKSRQEQGQDFPGLGWLGWAVQEVGGKRKAAAVWFGRAWRHGGMEAWRHGGIGALEGQLLEAFSGEGAMLNPAGTSRRTSWTARGRQEAGAGASRRPAKR</sequence>
<dbReference type="AlphaFoldDB" id="A0A9N9PXR8"/>
<keyword evidence="3" id="KW-1185">Reference proteome</keyword>
<organism evidence="2 3">
    <name type="scientific">Hymenoscyphus fraxineus</name>
    <dbReference type="NCBI Taxonomy" id="746836"/>
    <lineage>
        <taxon>Eukaryota</taxon>
        <taxon>Fungi</taxon>
        <taxon>Dikarya</taxon>
        <taxon>Ascomycota</taxon>
        <taxon>Pezizomycotina</taxon>
        <taxon>Leotiomycetes</taxon>
        <taxon>Helotiales</taxon>
        <taxon>Helotiaceae</taxon>
        <taxon>Hymenoscyphus</taxon>
    </lineage>
</organism>
<dbReference type="EMBL" id="CAJVRL010000089">
    <property type="protein sequence ID" value="CAG8959138.1"/>
    <property type="molecule type" value="Genomic_DNA"/>
</dbReference>